<keyword evidence="2" id="KW-1185">Reference proteome</keyword>
<dbReference type="RefSeq" id="WP_320687257.1">
    <property type="nucleotide sequence ID" value="NZ_JAXBLV010000182.1"/>
</dbReference>
<evidence type="ECO:0008006" key="3">
    <source>
        <dbReference type="Google" id="ProtNLM"/>
    </source>
</evidence>
<organism evidence="1 2">
    <name type="scientific">Gemmata algarum</name>
    <dbReference type="NCBI Taxonomy" id="2975278"/>
    <lineage>
        <taxon>Bacteria</taxon>
        <taxon>Pseudomonadati</taxon>
        <taxon>Planctomycetota</taxon>
        <taxon>Planctomycetia</taxon>
        <taxon>Gemmatales</taxon>
        <taxon>Gemmataceae</taxon>
        <taxon>Gemmata</taxon>
    </lineage>
</organism>
<accession>A0ABU5F0P3</accession>
<proteinExistence type="predicted"/>
<sequence length="152" mass="17273">MQLAEHDLRSWSQITVRFFTSRDWEPGFFEPLVIKYAGTYRWGSEGWPDATYMQAMAKAGMTALNACCVIYDATELSYRWGNNINQAFPNVDIEPPPVPVAIVIGPGCEPGMPHLWSLLATNEYVDRGETVYFRRLEAAWKFVEGRLAETDS</sequence>
<evidence type="ECO:0000313" key="2">
    <source>
        <dbReference type="Proteomes" id="UP001272242"/>
    </source>
</evidence>
<protein>
    <recommendedName>
        <fullName evidence="3">TIR domain-containing protein</fullName>
    </recommendedName>
</protein>
<name>A0ABU5F0P3_9BACT</name>
<dbReference type="Proteomes" id="UP001272242">
    <property type="component" value="Unassembled WGS sequence"/>
</dbReference>
<dbReference type="EMBL" id="JAXBLV010000182">
    <property type="protein sequence ID" value="MDY3560723.1"/>
    <property type="molecule type" value="Genomic_DNA"/>
</dbReference>
<evidence type="ECO:0000313" key="1">
    <source>
        <dbReference type="EMBL" id="MDY3560723.1"/>
    </source>
</evidence>
<comment type="caution">
    <text evidence="1">The sequence shown here is derived from an EMBL/GenBank/DDBJ whole genome shotgun (WGS) entry which is preliminary data.</text>
</comment>
<reference evidence="2" key="1">
    <citation type="journal article" date="2023" name="Mar. Drugs">
        <title>Gemmata algarum, a Novel Planctomycete Isolated from an Algal Mat, Displays Antimicrobial Activity.</title>
        <authorList>
            <person name="Kumar G."/>
            <person name="Kallscheuer N."/>
            <person name="Kashif M."/>
            <person name="Ahamad S."/>
            <person name="Jagadeeshwari U."/>
            <person name="Pannikurungottu S."/>
            <person name="Haufschild T."/>
            <person name="Kabuu M."/>
            <person name="Sasikala C."/>
            <person name="Jogler C."/>
            <person name="Ramana C."/>
        </authorList>
    </citation>
    <scope>NUCLEOTIDE SEQUENCE [LARGE SCALE GENOMIC DNA]</scope>
    <source>
        <strain evidence="2">JC673</strain>
    </source>
</reference>
<gene>
    <name evidence="1" type="ORF">R5W23_001969</name>
</gene>